<dbReference type="RefSeq" id="WP_186878742.1">
    <property type="nucleotide sequence ID" value="NZ_JACOPN010000006.1"/>
</dbReference>
<sequence>MLGQLVFDGGRGGPRRALLYGLPVLRCHTDPEGFWGERRLKKAGRSLCTGGAVRALVPTGFDRWPLLLALGLRPMDPGPFLRAHAAPLTASLLERQGLAPDRATVALRGQRADGAMLRAALALCPRVRRLTISAPRGGERLAAWLRQEYGLPILPADAPAQAALLLQPGAEPDAADGSALCPALTLFGPAPDLAGLRLSAPDLAQEDREALPLLSALWEGGRLTADQLKIT</sequence>
<name>A0A8J6J5H3_9FIRM</name>
<organism evidence="1 2">
    <name type="scientific">Flintibacter faecis</name>
    <dbReference type="NCBI Taxonomy" id="2763047"/>
    <lineage>
        <taxon>Bacteria</taxon>
        <taxon>Bacillati</taxon>
        <taxon>Bacillota</taxon>
        <taxon>Clostridia</taxon>
        <taxon>Eubacteriales</taxon>
        <taxon>Flintibacter</taxon>
    </lineage>
</organism>
<dbReference type="EMBL" id="JACOPN010000006">
    <property type="protein sequence ID" value="MBC5717506.1"/>
    <property type="molecule type" value="Genomic_DNA"/>
</dbReference>
<dbReference type="AlphaFoldDB" id="A0A8J6J5H3"/>
<accession>A0A8J6J5H3</accession>
<protein>
    <submittedName>
        <fullName evidence="1">Uncharacterized protein</fullName>
    </submittedName>
</protein>
<proteinExistence type="predicted"/>
<gene>
    <name evidence="1" type="ORF">H8S55_09265</name>
</gene>
<dbReference type="Proteomes" id="UP000602260">
    <property type="component" value="Unassembled WGS sequence"/>
</dbReference>
<keyword evidence="2" id="KW-1185">Reference proteome</keyword>
<evidence type="ECO:0000313" key="1">
    <source>
        <dbReference type="EMBL" id="MBC5717506.1"/>
    </source>
</evidence>
<evidence type="ECO:0000313" key="2">
    <source>
        <dbReference type="Proteomes" id="UP000602260"/>
    </source>
</evidence>
<comment type="caution">
    <text evidence="1">The sequence shown here is derived from an EMBL/GenBank/DDBJ whole genome shotgun (WGS) entry which is preliminary data.</text>
</comment>
<reference evidence="1" key="1">
    <citation type="submission" date="2020-08" db="EMBL/GenBank/DDBJ databases">
        <title>Genome public.</title>
        <authorList>
            <person name="Liu C."/>
            <person name="Sun Q."/>
        </authorList>
    </citation>
    <scope>NUCLEOTIDE SEQUENCE</scope>
    <source>
        <strain evidence="1">BX5</strain>
    </source>
</reference>